<keyword evidence="1" id="KW-0732">Signal</keyword>
<gene>
    <name evidence="2" type="primary">peaD</name>
    <name evidence="2" type="ORF">GBZ48_18875</name>
</gene>
<dbReference type="PANTHER" id="PTHR47197:SF3">
    <property type="entry name" value="DIHYDRO-HEME D1 DEHYDROGENASE"/>
    <property type="match status" value="1"/>
</dbReference>
<dbReference type="RefSeq" id="WP_174472401.1">
    <property type="nucleotide sequence ID" value="NZ_JAGINN010000014.1"/>
</dbReference>
<evidence type="ECO:0000313" key="3">
    <source>
        <dbReference type="Proteomes" id="UP000605086"/>
    </source>
</evidence>
<feature type="chain" id="PRO_5046090061" evidence="1">
    <location>
        <begin position="27"/>
        <end position="365"/>
    </location>
</feature>
<dbReference type="InterPro" id="IPR015943">
    <property type="entry name" value="WD40/YVTN_repeat-like_dom_sf"/>
</dbReference>
<accession>A0ABX2KND1</accession>
<name>A0ABX2KND1_9PROT</name>
<organism evidence="2 3">
    <name type="scientific">Azospirillum melinis</name>
    <dbReference type="NCBI Taxonomy" id="328839"/>
    <lineage>
        <taxon>Bacteria</taxon>
        <taxon>Pseudomonadati</taxon>
        <taxon>Pseudomonadota</taxon>
        <taxon>Alphaproteobacteria</taxon>
        <taxon>Rhodospirillales</taxon>
        <taxon>Azospirillaceae</taxon>
        <taxon>Azospirillum</taxon>
    </lineage>
</organism>
<proteinExistence type="predicted"/>
<evidence type="ECO:0000256" key="1">
    <source>
        <dbReference type="SAM" id="SignalP"/>
    </source>
</evidence>
<protein>
    <submittedName>
        <fullName evidence="2">Quinohemoprotein amine dehydrogenase subunit beta</fullName>
    </submittedName>
</protein>
<keyword evidence="3" id="KW-1185">Reference proteome</keyword>
<sequence length="365" mass="39235">MRIRRSISHLGGLLAALLLAASPAAAKDYLLTGAKPDKLVLVDAAARKVERVLTIPGGGVAPGTIVPSSDGRIAYVVSNHMGSVSGIDLDSGKQVFRADFSTGDLRVRSLFGMDVSPDGKELYVFQAPVRMLPGEYRVEDTRIAVYSTADGVGAKPVRLLPAPRRVAVLAFSRDGGTLWALGWDLYGLDPKTGAVKETHKVLNWSRANHSPPDVLDIWPQFEQAATLSTPYFTARTDLAATDPGAFRTGLMTLDLATGRMDMRDFEDTSAVIFSSVVSPVKRTEAYSVYTQLTKIDTDGGKLVKRVDLPHTYYSINVSSDGKEVYVGGTACDIGVYGTDTLDRVGQVEIAGCPDQGIASLRVIRR</sequence>
<dbReference type="NCBIfam" id="TIGR03907">
    <property type="entry name" value="QH_beta"/>
    <property type="match status" value="1"/>
</dbReference>
<dbReference type="Proteomes" id="UP000605086">
    <property type="component" value="Unassembled WGS sequence"/>
</dbReference>
<feature type="signal peptide" evidence="1">
    <location>
        <begin position="1"/>
        <end position="26"/>
    </location>
</feature>
<dbReference type="SUPFAM" id="SSF50969">
    <property type="entry name" value="YVTN repeat-like/Quinoprotein amine dehydrogenase"/>
    <property type="match status" value="1"/>
</dbReference>
<reference evidence="2 3" key="1">
    <citation type="submission" date="2019-10" db="EMBL/GenBank/DDBJ databases">
        <title>Genome sequence of Azospirillum melinis.</title>
        <authorList>
            <person name="Ambrosini A."/>
            <person name="Sant'Anna F.H."/>
            <person name="Cassan F.D."/>
            <person name="Souza E.M."/>
            <person name="Passaglia L.M.P."/>
        </authorList>
    </citation>
    <scope>NUCLEOTIDE SEQUENCE [LARGE SCALE GENOMIC DNA]</scope>
    <source>
        <strain evidence="2 3">TMCY0552</strain>
    </source>
</reference>
<dbReference type="InterPro" id="IPR023879">
    <property type="entry name" value="QH-AmDH_bsu"/>
</dbReference>
<dbReference type="Gene3D" id="2.130.10.10">
    <property type="entry name" value="YVTN repeat-like/Quinoprotein amine dehydrogenase"/>
    <property type="match status" value="1"/>
</dbReference>
<dbReference type="InterPro" id="IPR011044">
    <property type="entry name" value="Quino_amine_DH_bsu"/>
</dbReference>
<dbReference type="EMBL" id="WHOS01000024">
    <property type="protein sequence ID" value="NUB01329.1"/>
    <property type="molecule type" value="Genomic_DNA"/>
</dbReference>
<evidence type="ECO:0000313" key="2">
    <source>
        <dbReference type="EMBL" id="NUB01329.1"/>
    </source>
</evidence>
<dbReference type="PANTHER" id="PTHR47197">
    <property type="entry name" value="PROTEIN NIRF"/>
    <property type="match status" value="1"/>
</dbReference>
<dbReference type="InterPro" id="IPR051200">
    <property type="entry name" value="Host-pathogen_enzymatic-act"/>
</dbReference>
<comment type="caution">
    <text evidence="2">The sequence shown here is derived from an EMBL/GenBank/DDBJ whole genome shotgun (WGS) entry which is preliminary data.</text>
</comment>